<dbReference type="EMBL" id="BBJU01000003">
    <property type="protein sequence ID" value="GAK68882.1"/>
    <property type="molecule type" value="Genomic_DNA"/>
</dbReference>
<dbReference type="PANTHER" id="PTHR41542:SF1">
    <property type="entry name" value="BLL5807 PROTEIN"/>
    <property type="match status" value="1"/>
</dbReference>
<feature type="compositionally biased region" description="Polar residues" evidence="1">
    <location>
        <begin position="166"/>
        <end position="179"/>
    </location>
</feature>
<evidence type="ECO:0000256" key="2">
    <source>
        <dbReference type="SAM" id="Phobius"/>
    </source>
</evidence>
<proteinExistence type="predicted"/>
<evidence type="ECO:0000313" key="5">
    <source>
        <dbReference type="Proteomes" id="UP000028701"/>
    </source>
</evidence>
<keyword evidence="2" id="KW-0472">Membrane</keyword>
<feature type="transmembrane region" description="Helical" evidence="2">
    <location>
        <begin position="124"/>
        <end position="145"/>
    </location>
</feature>
<evidence type="ECO:0000256" key="1">
    <source>
        <dbReference type="SAM" id="MobiDB-lite"/>
    </source>
</evidence>
<dbReference type="OrthoDB" id="9780873at2"/>
<reference evidence="4 5" key="1">
    <citation type="submission" date="2014-08" db="EMBL/GenBank/DDBJ databases">
        <title>Whole genome shotgun sequence of Rhizobium rubi NBRC 13261.</title>
        <authorList>
            <person name="Katano-Makiyama Y."/>
            <person name="Hosoyama A."/>
            <person name="Hashimoto M."/>
            <person name="Hosoyama Y."/>
            <person name="Noguchi M."/>
            <person name="Tsuchikane K."/>
            <person name="Uohara A."/>
            <person name="Ohji S."/>
            <person name="Ichikawa N."/>
            <person name="Kimura A."/>
            <person name="Yamazoe A."/>
            <person name="Fujita N."/>
        </authorList>
    </citation>
    <scope>NUCLEOTIDE SEQUENCE [LARGE SCALE GENOMIC DNA]</scope>
    <source>
        <strain evidence="4 5">NBRC 13261</strain>
    </source>
</reference>
<protein>
    <recommendedName>
        <fullName evidence="3">Tim44-like domain-containing protein</fullName>
    </recommendedName>
</protein>
<feature type="transmembrane region" description="Helical" evidence="2">
    <location>
        <begin position="6"/>
        <end position="26"/>
    </location>
</feature>
<name>A0A081CQD6_9HYPH</name>
<organism evidence="4 5">
    <name type="scientific">Agrobacterium rubi TR3 = NBRC 13261</name>
    <dbReference type="NCBI Taxonomy" id="1368415"/>
    <lineage>
        <taxon>Bacteria</taxon>
        <taxon>Pseudomonadati</taxon>
        <taxon>Pseudomonadota</taxon>
        <taxon>Alphaproteobacteria</taxon>
        <taxon>Hyphomicrobiales</taxon>
        <taxon>Rhizobiaceae</taxon>
        <taxon>Rhizobium/Agrobacterium group</taxon>
        <taxon>Agrobacterium</taxon>
    </lineage>
</organism>
<dbReference type="PANTHER" id="PTHR41542">
    <property type="entry name" value="BLL5807 PROTEIN"/>
    <property type="match status" value="1"/>
</dbReference>
<dbReference type="Pfam" id="PF04280">
    <property type="entry name" value="Tim44"/>
    <property type="match status" value="1"/>
</dbReference>
<dbReference type="SUPFAM" id="SSF54427">
    <property type="entry name" value="NTF2-like"/>
    <property type="match status" value="1"/>
</dbReference>
<feature type="transmembrane region" description="Helical" evidence="2">
    <location>
        <begin position="96"/>
        <end position="118"/>
    </location>
</feature>
<feature type="domain" description="Tim44-like" evidence="3">
    <location>
        <begin position="201"/>
        <end position="354"/>
    </location>
</feature>
<sequence length="356" mass="37075">MFAAIRRFRGLFAVAALGIAVSFIAVDMAEARRASGGFGSRGTRTFSAPPTTNTAPGQSAPINRSMTPNTNQATQPGAAQPARPNAQAPQQSRGMFGGMMGGLMGGLLMGGLFGMLMGGGFGGMAGFFGLLIQGLLIGGLIMLAMRFFASRRQGKPAFGGAAGNGSARNDYSAPQTNHGSTGGFKIPQMGSKAGAVAGASAAAASSAPKAVPHENAVSQGDEIGVTPVDLETFQKTLQNVQAAYAAEDYGTLRKLTTPEAMSYLAEELSDNATSGVKNDVRDVTLLQGDVAEAWHEEGKDYATVAMRYSAIDVMRDRNTGKIVQGNEHEPEESVELWTFVRNGQAEWQVAAIQEAA</sequence>
<dbReference type="Proteomes" id="UP000028701">
    <property type="component" value="Unassembled WGS sequence"/>
</dbReference>
<dbReference type="SMART" id="SM00978">
    <property type="entry name" value="Tim44"/>
    <property type="match status" value="1"/>
</dbReference>
<feature type="compositionally biased region" description="Low complexity" evidence="1">
    <location>
        <begin position="75"/>
        <end position="91"/>
    </location>
</feature>
<feature type="region of interest" description="Disordered" evidence="1">
    <location>
        <begin position="37"/>
        <end position="93"/>
    </location>
</feature>
<keyword evidence="2" id="KW-0812">Transmembrane</keyword>
<dbReference type="Gene3D" id="3.10.450.240">
    <property type="match status" value="1"/>
</dbReference>
<feature type="region of interest" description="Disordered" evidence="1">
    <location>
        <begin position="158"/>
        <end position="185"/>
    </location>
</feature>
<feature type="compositionally biased region" description="Polar residues" evidence="1">
    <location>
        <begin position="48"/>
        <end position="74"/>
    </location>
</feature>
<evidence type="ECO:0000259" key="3">
    <source>
        <dbReference type="SMART" id="SM00978"/>
    </source>
</evidence>
<dbReference type="RefSeq" id="WP_045228738.1">
    <property type="nucleotide sequence ID" value="NZ_BBJU01000003.1"/>
</dbReference>
<dbReference type="InterPro" id="IPR032710">
    <property type="entry name" value="NTF2-like_dom_sf"/>
</dbReference>
<keyword evidence="2" id="KW-1133">Transmembrane helix</keyword>
<comment type="caution">
    <text evidence="4">The sequence shown here is derived from an EMBL/GenBank/DDBJ whole genome shotgun (WGS) entry which is preliminary data.</text>
</comment>
<dbReference type="AlphaFoldDB" id="A0A081CQD6"/>
<gene>
    <name evidence="4" type="ORF">RRU01S_03_00490</name>
</gene>
<evidence type="ECO:0000313" key="4">
    <source>
        <dbReference type="EMBL" id="GAK68882.1"/>
    </source>
</evidence>
<dbReference type="eggNOG" id="COG4395">
    <property type="taxonomic scope" value="Bacteria"/>
</dbReference>
<accession>A0A081CQD6</accession>
<dbReference type="InterPro" id="IPR007379">
    <property type="entry name" value="Tim44-like_dom"/>
</dbReference>